<name>A0A9X3ECZ2_9GAMM</name>
<proteinExistence type="predicted"/>
<dbReference type="GO" id="GO:0060003">
    <property type="term" value="P:copper ion export"/>
    <property type="evidence" value="ECO:0007669"/>
    <property type="project" value="TreeGrafter"/>
</dbReference>
<gene>
    <name evidence="2" type="ORF">OUO13_06805</name>
</gene>
<accession>A0A9X3ECZ2</accession>
<evidence type="ECO:0000256" key="1">
    <source>
        <dbReference type="ARBA" id="ARBA00022448"/>
    </source>
</evidence>
<keyword evidence="3" id="KW-1185">Reference proteome</keyword>
<evidence type="ECO:0000313" key="2">
    <source>
        <dbReference type="EMBL" id="MCY0964890.1"/>
    </source>
</evidence>
<protein>
    <submittedName>
        <fullName evidence="2">HlyD family efflux transporter periplasmic adaptor subunit</fullName>
    </submittedName>
</protein>
<dbReference type="PANTHER" id="PTHR30097">
    <property type="entry name" value="CATION EFFLUX SYSTEM PROTEIN CUSB"/>
    <property type="match status" value="1"/>
</dbReference>
<dbReference type="AlphaFoldDB" id="A0A9X3ECZ2"/>
<dbReference type="GO" id="GO:0030313">
    <property type="term" value="C:cell envelope"/>
    <property type="evidence" value="ECO:0007669"/>
    <property type="project" value="TreeGrafter"/>
</dbReference>
<comment type="caution">
    <text evidence="2">The sequence shown here is derived from an EMBL/GenBank/DDBJ whole genome shotgun (WGS) entry which is preliminary data.</text>
</comment>
<dbReference type="EMBL" id="JAPNOA010000019">
    <property type="protein sequence ID" value="MCY0964890.1"/>
    <property type="molecule type" value="Genomic_DNA"/>
</dbReference>
<reference evidence="2" key="1">
    <citation type="submission" date="2022-11" db="EMBL/GenBank/DDBJ databases">
        <title>Parathalassolutuus dongxingensis gen. nov., sp. nov., a novel member of family Oceanospirillaceae isolated from a coastal shrimp pond in Guangxi, China.</title>
        <authorList>
            <person name="Chen H."/>
        </authorList>
    </citation>
    <scope>NUCLEOTIDE SEQUENCE</scope>
    <source>
        <strain evidence="2">G-43</strain>
    </source>
</reference>
<dbReference type="InterPro" id="IPR051909">
    <property type="entry name" value="MFP_Cation_Efflux"/>
</dbReference>
<dbReference type="Gene3D" id="2.40.30.170">
    <property type="match status" value="1"/>
</dbReference>
<dbReference type="GO" id="GO:0015679">
    <property type="term" value="P:plasma membrane copper ion transport"/>
    <property type="evidence" value="ECO:0007669"/>
    <property type="project" value="TreeGrafter"/>
</dbReference>
<dbReference type="RefSeq" id="WP_283173106.1">
    <property type="nucleotide sequence ID" value="NZ_JAPNOA010000019.1"/>
</dbReference>
<evidence type="ECO:0000313" key="3">
    <source>
        <dbReference type="Proteomes" id="UP001150830"/>
    </source>
</evidence>
<organism evidence="2 3">
    <name type="scientific">Parathalassolituus penaei</name>
    <dbReference type="NCBI Taxonomy" id="2997323"/>
    <lineage>
        <taxon>Bacteria</taxon>
        <taxon>Pseudomonadati</taxon>
        <taxon>Pseudomonadota</taxon>
        <taxon>Gammaproteobacteria</taxon>
        <taxon>Oceanospirillales</taxon>
        <taxon>Oceanospirillaceae</taxon>
        <taxon>Parathalassolituus</taxon>
    </lineage>
</organism>
<dbReference type="Proteomes" id="UP001150830">
    <property type="component" value="Unassembled WGS sequence"/>
</dbReference>
<sequence length="376" mass="40938">MTTTAINTANTTTHDNRRILPLAILLLTSALTGMSPWQAAEAQALPVVDTEELVRLGVRFEDSPSPESLLLANVNGYTAVNSRDERQLMMPFSARVESWKVNQSTHISKGTPLVSLHSHDALQFLQQQRRMQASAGLCHQRLKNLKERQQSGISSRLDVEEQTISCQQLDDDMRTGQEVLDHLPAAWRSSSSAEFSMNADTSGWLISILRGNGQLADENTGLATFWPDDALKIRADISVHLAARLQPGQTMQVIAHDNPQQTLNAEILEVGNVANPQGLVPVWLSVADQPLRPGQRWQIALRSADTGTVVPASARIRHQGKSMLFVRQPSGAMEAVAVEPIAEGNGQLLVNDPRLNNVEIAVQGSAALAALLAEAE</sequence>
<keyword evidence="1" id="KW-0813">Transport</keyword>
<dbReference type="PANTHER" id="PTHR30097:SF4">
    <property type="entry name" value="SLR6042 PROTEIN"/>
    <property type="match status" value="1"/>
</dbReference>